<proteinExistence type="predicted"/>
<evidence type="ECO:0000313" key="2">
    <source>
        <dbReference type="Proteomes" id="UP000185511"/>
    </source>
</evidence>
<keyword evidence="2" id="KW-1185">Reference proteome</keyword>
<dbReference type="EMBL" id="CP016076">
    <property type="protein sequence ID" value="APU17730.1"/>
    <property type="molecule type" value="Genomic_DNA"/>
</dbReference>
<reference evidence="2" key="1">
    <citation type="submission" date="2016-06" db="EMBL/GenBank/DDBJ databases">
        <title>Complete genome sequence of Actinoalloteichus fjordicus DSM 46855 (=ADI127-17), type strain of the new species Actinoalloteichus fjordicus.</title>
        <authorList>
            <person name="Ruckert C."/>
            <person name="Nouioui I."/>
            <person name="Willmese J."/>
            <person name="van Wezel G."/>
            <person name="Klenk H.-P."/>
            <person name="Kalinowski J."/>
            <person name="Zotchev S.B."/>
        </authorList>
    </citation>
    <scope>NUCLEOTIDE SEQUENCE [LARGE SCALE GENOMIC DNA]</scope>
    <source>
        <strain evidence="2">ADI127-7</strain>
    </source>
</reference>
<evidence type="ECO:0000313" key="1">
    <source>
        <dbReference type="EMBL" id="APU17730.1"/>
    </source>
</evidence>
<dbReference type="KEGG" id="acad:UA74_28655"/>
<organism evidence="1 2">
    <name type="scientific">Actinoalloteichus fjordicus</name>
    <dbReference type="NCBI Taxonomy" id="1612552"/>
    <lineage>
        <taxon>Bacteria</taxon>
        <taxon>Bacillati</taxon>
        <taxon>Actinomycetota</taxon>
        <taxon>Actinomycetes</taxon>
        <taxon>Pseudonocardiales</taxon>
        <taxon>Pseudonocardiaceae</taxon>
        <taxon>Actinoalloteichus</taxon>
    </lineage>
</organism>
<protein>
    <submittedName>
        <fullName evidence="1">Uncharacterized protein</fullName>
    </submittedName>
</protein>
<gene>
    <name evidence="1" type="ORF">UA74_28655</name>
</gene>
<dbReference type="Proteomes" id="UP000185511">
    <property type="component" value="Chromosome"/>
</dbReference>
<accession>A0AAC9LJ05</accession>
<name>A0AAC9LJ05_9PSEU</name>
<sequence>MRVRQVLRARQDGPDRAVAVFDGESTGTTAPTLRPLQSCRLGRVVTSDHTDLVVAELVLPHPLARGETAVLEYQLVGGGRSAAEAAAMECSRRFRHRCGSTCWRSPSTRHGCRRGFIASAPRSNQGMQAAEDHRR</sequence>
<dbReference type="AlphaFoldDB" id="A0AAC9LJ05"/>